<dbReference type="Proteomes" id="UP001162992">
    <property type="component" value="Chromosome 11"/>
</dbReference>
<reference evidence="2" key="1">
    <citation type="journal article" date="2024" name="Proc. Natl. Acad. Sci. U.S.A.">
        <title>Extraordinary preservation of gene collinearity over three hundred million years revealed in homosporous lycophytes.</title>
        <authorList>
            <person name="Li C."/>
            <person name="Wickell D."/>
            <person name="Kuo L.Y."/>
            <person name="Chen X."/>
            <person name="Nie B."/>
            <person name="Liao X."/>
            <person name="Peng D."/>
            <person name="Ji J."/>
            <person name="Jenkins J."/>
            <person name="Williams M."/>
            <person name="Shu S."/>
            <person name="Plott C."/>
            <person name="Barry K."/>
            <person name="Rajasekar S."/>
            <person name="Grimwood J."/>
            <person name="Han X."/>
            <person name="Sun S."/>
            <person name="Hou Z."/>
            <person name="He W."/>
            <person name="Dai G."/>
            <person name="Sun C."/>
            <person name="Schmutz J."/>
            <person name="Leebens-Mack J.H."/>
            <person name="Li F.W."/>
            <person name="Wang L."/>
        </authorList>
    </citation>
    <scope>NUCLEOTIDE SEQUENCE [LARGE SCALE GENOMIC DNA]</scope>
    <source>
        <strain evidence="2">cv. PW_Plant_1</strain>
    </source>
</reference>
<accession>A0ACC2CA51</accession>
<protein>
    <submittedName>
        <fullName evidence="1">Uncharacterized protein</fullName>
    </submittedName>
</protein>
<comment type="caution">
    <text evidence="1">The sequence shown here is derived from an EMBL/GenBank/DDBJ whole genome shotgun (WGS) entry which is preliminary data.</text>
</comment>
<name>A0ACC2CA51_DIPCM</name>
<sequence>MGVHSCCQMQKLRKGLWSPEEDEKLVKCIAKYGHNSWSNVAKLAGLERCGKSCRLRWINYLRPHLKHGDFSPEEEELIVHFHSSYGNRWSKIARHLPGRTDNEIKNFWNSSIKKKLKQIGIGTITQGTNPEHSDHRREDQQQCHIRDVAWNSLGVCNLINSQCDHDSLHAASTPIISNTDKMFRNSENGSSFIKPGFLLDGCSASNDQTRSASLRTEAASNRTWASPKFLSSSSMFEASQYHLHSSFHASQAGSESFQCIPHDPQQSSEDFLYTALPTDFPTSVAPESLTVNLAISDLRINSPSRNIGISMHATDTATTHNSAINFTDAGIFCPQILVTHGVLEVPLRPFDIKQCQFPTSEYKGQDLTSFECCDTIGDAQGNSFHSAFNAMMTSNTSTINVSTPPFDVDYAQNLRAKGKISHSFYED</sequence>
<proteinExistence type="predicted"/>
<dbReference type="EMBL" id="CM055102">
    <property type="protein sequence ID" value="KAJ7538887.1"/>
    <property type="molecule type" value="Genomic_DNA"/>
</dbReference>
<keyword evidence="2" id="KW-1185">Reference proteome</keyword>
<evidence type="ECO:0000313" key="1">
    <source>
        <dbReference type="EMBL" id="KAJ7538887.1"/>
    </source>
</evidence>
<evidence type="ECO:0000313" key="2">
    <source>
        <dbReference type="Proteomes" id="UP001162992"/>
    </source>
</evidence>
<organism evidence="1 2">
    <name type="scientific">Diphasiastrum complanatum</name>
    <name type="common">Issler's clubmoss</name>
    <name type="synonym">Lycopodium complanatum</name>
    <dbReference type="NCBI Taxonomy" id="34168"/>
    <lineage>
        <taxon>Eukaryota</taxon>
        <taxon>Viridiplantae</taxon>
        <taxon>Streptophyta</taxon>
        <taxon>Embryophyta</taxon>
        <taxon>Tracheophyta</taxon>
        <taxon>Lycopodiopsida</taxon>
        <taxon>Lycopodiales</taxon>
        <taxon>Lycopodiaceae</taxon>
        <taxon>Lycopodioideae</taxon>
        <taxon>Diphasiastrum</taxon>
    </lineage>
</organism>
<gene>
    <name evidence="1" type="ORF">O6H91_11G067600</name>
</gene>